<dbReference type="Proteomes" id="UP000250235">
    <property type="component" value="Unassembled WGS sequence"/>
</dbReference>
<feature type="transmembrane region" description="Helical" evidence="10">
    <location>
        <begin position="225"/>
        <end position="246"/>
    </location>
</feature>
<dbReference type="GO" id="GO:0000139">
    <property type="term" value="C:Golgi membrane"/>
    <property type="evidence" value="ECO:0007669"/>
    <property type="project" value="UniProtKB-SubCell"/>
</dbReference>
<feature type="transmembrane region" description="Helical" evidence="10">
    <location>
        <begin position="516"/>
        <end position="535"/>
    </location>
</feature>
<feature type="transmembrane region" description="Helical" evidence="10">
    <location>
        <begin position="389"/>
        <end position="413"/>
    </location>
</feature>
<evidence type="ECO:0000256" key="9">
    <source>
        <dbReference type="ARBA" id="ARBA00023136"/>
    </source>
</evidence>
<comment type="similarity">
    <text evidence="3 10">Belongs to the nonaspanin (TM9SF) (TC 9.A.2) family.</text>
</comment>
<evidence type="ECO:0000256" key="8">
    <source>
        <dbReference type="ARBA" id="ARBA00023034"/>
    </source>
</evidence>
<feature type="chain" id="PRO_5016195516" description="Transmembrane 9 superfamily member" evidence="10">
    <location>
        <begin position="23"/>
        <end position="585"/>
    </location>
</feature>
<evidence type="ECO:0000313" key="12">
    <source>
        <dbReference type="Proteomes" id="UP000250235"/>
    </source>
</evidence>
<keyword evidence="7 10" id="KW-1133">Transmembrane helix</keyword>
<keyword evidence="9 10" id="KW-0472">Membrane</keyword>
<dbReference type="Pfam" id="PF02990">
    <property type="entry name" value="EMP70"/>
    <property type="match status" value="1"/>
</dbReference>
<protein>
    <recommendedName>
        <fullName evidence="10">Transmembrane 9 superfamily member</fullName>
    </recommendedName>
</protein>
<dbReference type="AlphaFoldDB" id="A0A2Z7B919"/>
<dbReference type="PANTHER" id="PTHR10766">
    <property type="entry name" value="TRANSMEMBRANE 9 SUPERFAMILY PROTEIN"/>
    <property type="match status" value="1"/>
</dbReference>
<feature type="transmembrane region" description="Helical" evidence="10">
    <location>
        <begin position="447"/>
        <end position="470"/>
    </location>
</feature>
<feature type="signal peptide" evidence="10">
    <location>
        <begin position="1"/>
        <end position="22"/>
    </location>
</feature>
<dbReference type="InterPro" id="IPR004240">
    <property type="entry name" value="EMP70"/>
</dbReference>
<feature type="transmembrane region" description="Helical" evidence="10">
    <location>
        <begin position="322"/>
        <end position="344"/>
    </location>
</feature>
<proteinExistence type="inferred from homology"/>
<feature type="transmembrane region" description="Helical" evidence="10">
    <location>
        <begin position="356"/>
        <end position="383"/>
    </location>
</feature>
<gene>
    <name evidence="11" type="ORF">F511_05686</name>
</gene>
<evidence type="ECO:0000256" key="1">
    <source>
        <dbReference type="ARBA" id="ARBA00004337"/>
    </source>
</evidence>
<evidence type="ECO:0000256" key="2">
    <source>
        <dbReference type="ARBA" id="ARBA00004653"/>
    </source>
</evidence>
<reference evidence="11 12" key="1">
    <citation type="journal article" date="2015" name="Proc. Natl. Acad. Sci. U.S.A.">
        <title>The resurrection genome of Boea hygrometrica: A blueprint for survival of dehydration.</title>
        <authorList>
            <person name="Xiao L."/>
            <person name="Yang G."/>
            <person name="Zhang L."/>
            <person name="Yang X."/>
            <person name="Zhao S."/>
            <person name="Ji Z."/>
            <person name="Zhou Q."/>
            <person name="Hu M."/>
            <person name="Wang Y."/>
            <person name="Chen M."/>
            <person name="Xu Y."/>
            <person name="Jin H."/>
            <person name="Xiao X."/>
            <person name="Hu G."/>
            <person name="Bao F."/>
            <person name="Hu Y."/>
            <person name="Wan P."/>
            <person name="Li L."/>
            <person name="Deng X."/>
            <person name="Kuang T."/>
            <person name="Xiang C."/>
            <person name="Zhu J.K."/>
            <person name="Oliver M.J."/>
            <person name="He Y."/>
        </authorList>
    </citation>
    <scope>NUCLEOTIDE SEQUENCE [LARGE SCALE GENOMIC DNA]</scope>
    <source>
        <strain evidence="12">cv. XS01</strain>
    </source>
</reference>
<keyword evidence="12" id="KW-1185">Reference proteome</keyword>
<accession>A0A2Z7B919</accession>
<keyword evidence="4 10" id="KW-0812">Transmembrane</keyword>
<evidence type="ECO:0000256" key="10">
    <source>
        <dbReference type="RuleBase" id="RU363079"/>
    </source>
</evidence>
<dbReference type="OrthoDB" id="1666796at2759"/>
<keyword evidence="8" id="KW-0333">Golgi apparatus</keyword>
<evidence type="ECO:0000256" key="4">
    <source>
        <dbReference type="ARBA" id="ARBA00022692"/>
    </source>
</evidence>
<keyword evidence="6" id="KW-0967">Endosome</keyword>
<dbReference type="GO" id="GO:0072657">
    <property type="term" value="P:protein localization to membrane"/>
    <property type="evidence" value="ECO:0007669"/>
    <property type="project" value="TreeGrafter"/>
</dbReference>
<name>A0A2Z7B919_9LAMI</name>
<sequence length="585" mass="66441">MGILDLLFLSNILFLLCGSLHASNTYSVGDHVPLFVNKVGPLHNPSETYRYYELPFCHPGQMLEKKENLGEVLNGDRLENALYELEYLVNKSQIVLCHQKLDRENVAKFRDAIVTDSYYQMYYDDLPLWAFIGKIENESWTPDSKGPKHFLFTHVQFNALYNGKHVIEIHALGDPNHVVDVSEDVDITVEFTYSVFWNEISTPYKNRMDRYTGTALLPVFQQIHLFTYVNSFGMVILLMGMLTMLYKRHLKYDLRKGSIGDEEEDKAVGWKQIHGDVFRCPTNLPLLSALVGSGTQLLFMVFILSLLSFLGILYPYNRGALSGLIFFCYILTSAFAGYNSASLCNQYPEAGQERSVLLAGIIFFVPVLFTTIPLNILAAYFGVTAALPLGTMIVIFLIFTLVAVPLLILGGVVGKRCKTEIQSSSITKKIPREIPPLVWYRKTPAQMFIAGLLPFGAIILEFHLLCSTIWGHKVYTVPSILFVTFIILAVLTALLGVCFTYFQLAVEDHEWCWQSVLRGGSTAFFMFAYCIYFYFKSNMSGILQTAFFFGYSALMCYAFFLMLGTLSFRASSLFVRRIYRAVKRE</sequence>
<dbReference type="GO" id="GO:0010008">
    <property type="term" value="C:endosome membrane"/>
    <property type="evidence" value="ECO:0007669"/>
    <property type="project" value="UniProtKB-SubCell"/>
</dbReference>
<comment type="subcellular location">
    <subcellularLocation>
        <location evidence="1">Endosome membrane</location>
        <topology evidence="1">Multi-pass membrane protein</topology>
    </subcellularLocation>
    <subcellularLocation>
        <location evidence="2">Golgi apparatus membrane</location>
        <topology evidence="2">Multi-pass membrane protein</topology>
    </subcellularLocation>
</comment>
<keyword evidence="5 10" id="KW-0732">Signal</keyword>
<evidence type="ECO:0000256" key="5">
    <source>
        <dbReference type="ARBA" id="ARBA00022729"/>
    </source>
</evidence>
<evidence type="ECO:0000256" key="7">
    <source>
        <dbReference type="ARBA" id="ARBA00022989"/>
    </source>
</evidence>
<dbReference type="PANTHER" id="PTHR10766:SF119">
    <property type="entry name" value="TRANSMEMBRANE 9 SUPERFAMILY MEMBER 5"/>
    <property type="match status" value="1"/>
</dbReference>
<evidence type="ECO:0000256" key="6">
    <source>
        <dbReference type="ARBA" id="ARBA00022753"/>
    </source>
</evidence>
<evidence type="ECO:0000256" key="3">
    <source>
        <dbReference type="ARBA" id="ARBA00005227"/>
    </source>
</evidence>
<dbReference type="EMBL" id="KV008237">
    <property type="protein sequence ID" value="KZV30536.1"/>
    <property type="molecule type" value="Genomic_DNA"/>
</dbReference>
<evidence type="ECO:0000313" key="11">
    <source>
        <dbReference type="EMBL" id="KZV30536.1"/>
    </source>
</evidence>
<feature type="transmembrane region" description="Helical" evidence="10">
    <location>
        <begin position="482"/>
        <end position="504"/>
    </location>
</feature>
<feature type="transmembrane region" description="Helical" evidence="10">
    <location>
        <begin position="547"/>
        <end position="568"/>
    </location>
</feature>
<organism evidence="11 12">
    <name type="scientific">Dorcoceras hygrometricum</name>
    <dbReference type="NCBI Taxonomy" id="472368"/>
    <lineage>
        <taxon>Eukaryota</taxon>
        <taxon>Viridiplantae</taxon>
        <taxon>Streptophyta</taxon>
        <taxon>Embryophyta</taxon>
        <taxon>Tracheophyta</taxon>
        <taxon>Spermatophyta</taxon>
        <taxon>Magnoliopsida</taxon>
        <taxon>eudicotyledons</taxon>
        <taxon>Gunneridae</taxon>
        <taxon>Pentapetalae</taxon>
        <taxon>asterids</taxon>
        <taxon>lamiids</taxon>
        <taxon>Lamiales</taxon>
        <taxon>Gesneriaceae</taxon>
        <taxon>Didymocarpoideae</taxon>
        <taxon>Trichosporeae</taxon>
        <taxon>Loxocarpinae</taxon>
        <taxon>Dorcoceras</taxon>
    </lineage>
</organism>